<name>A0A2N5X410_9GAMM</name>
<evidence type="ECO:0000313" key="4">
    <source>
        <dbReference type="Proteomes" id="UP000235005"/>
    </source>
</evidence>
<dbReference type="CDD" id="cd05233">
    <property type="entry name" value="SDR_c"/>
    <property type="match status" value="1"/>
</dbReference>
<organism evidence="3 4">
    <name type="scientific">Pseudohalioglobus lutimaris</name>
    <dbReference type="NCBI Taxonomy" id="1737061"/>
    <lineage>
        <taxon>Bacteria</taxon>
        <taxon>Pseudomonadati</taxon>
        <taxon>Pseudomonadota</taxon>
        <taxon>Gammaproteobacteria</taxon>
        <taxon>Cellvibrionales</taxon>
        <taxon>Halieaceae</taxon>
        <taxon>Pseudohalioglobus</taxon>
    </lineage>
</organism>
<dbReference type="PRINTS" id="PR00080">
    <property type="entry name" value="SDRFAMILY"/>
</dbReference>
<dbReference type="PANTHER" id="PTHR42760:SF133">
    <property type="entry name" value="3-OXOACYL-[ACYL-CARRIER-PROTEIN] REDUCTASE"/>
    <property type="match status" value="1"/>
</dbReference>
<sequence length="249" mass="25874">MDSLQNQVALITGAASGIGRATAIRMATEGAAVFLADIDSDGLVETVSALPAGSRSETHRLNVTDSAACNAAVEACVASFSKLDVLCNIAGIALCEHMADITDEQWHRAVSINMNGVFFMCRAAIPHLLQSQGNIINMSSTAGLVGQAYNSAYCATKAAVLMFSKSLAMEYGKQGVRVNAVCPGFVKTPLTEAFNTPENADMDLLGRLMPLTDGAQPEEIAAAVAYLASAEARFINGIALPIDGAQTAG</sequence>
<dbReference type="NCBIfam" id="NF005559">
    <property type="entry name" value="PRK07231.1"/>
    <property type="match status" value="1"/>
</dbReference>
<dbReference type="Pfam" id="PF13561">
    <property type="entry name" value="adh_short_C2"/>
    <property type="match status" value="1"/>
</dbReference>
<proteinExistence type="inferred from homology"/>
<reference evidence="3 4" key="1">
    <citation type="submission" date="2018-01" db="EMBL/GenBank/DDBJ databases">
        <title>The draft genome sequence of Halioglobus lutimaris HF004.</title>
        <authorList>
            <person name="Du Z.-J."/>
            <person name="Shi M.-J."/>
        </authorList>
    </citation>
    <scope>NUCLEOTIDE SEQUENCE [LARGE SCALE GENOMIC DNA]</scope>
    <source>
        <strain evidence="3 4">HF004</strain>
    </source>
</reference>
<dbReference type="InterPro" id="IPR020904">
    <property type="entry name" value="Sc_DH/Rdtase_CS"/>
</dbReference>
<dbReference type="PROSITE" id="PS00061">
    <property type="entry name" value="ADH_SHORT"/>
    <property type="match status" value="1"/>
</dbReference>
<dbReference type="SUPFAM" id="SSF51735">
    <property type="entry name" value="NAD(P)-binding Rossmann-fold domains"/>
    <property type="match status" value="1"/>
</dbReference>
<comment type="similarity">
    <text evidence="1">Belongs to the short-chain dehydrogenases/reductases (SDR) family.</text>
</comment>
<dbReference type="PANTHER" id="PTHR42760">
    <property type="entry name" value="SHORT-CHAIN DEHYDROGENASES/REDUCTASES FAMILY MEMBER"/>
    <property type="match status" value="1"/>
</dbReference>
<protein>
    <submittedName>
        <fullName evidence="3">NAD(P)-dependent oxidoreductase</fullName>
    </submittedName>
</protein>
<dbReference type="RefSeq" id="WP_101517902.1">
    <property type="nucleotide sequence ID" value="NZ_PKUS01000008.1"/>
</dbReference>
<dbReference type="GO" id="GO:0016616">
    <property type="term" value="F:oxidoreductase activity, acting on the CH-OH group of donors, NAD or NADP as acceptor"/>
    <property type="evidence" value="ECO:0007669"/>
    <property type="project" value="TreeGrafter"/>
</dbReference>
<evidence type="ECO:0000313" key="3">
    <source>
        <dbReference type="EMBL" id="PLW69228.1"/>
    </source>
</evidence>
<dbReference type="InterPro" id="IPR002347">
    <property type="entry name" value="SDR_fam"/>
</dbReference>
<gene>
    <name evidence="3" type="ORF">C0039_09205</name>
</gene>
<evidence type="ECO:0000256" key="1">
    <source>
        <dbReference type="ARBA" id="ARBA00006484"/>
    </source>
</evidence>
<dbReference type="OrthoDB" id="5725272at2"/>
<keyword evidence="2" id="KW-0560">Oxidoreductase</keyword>
<dbReference type="Gene3D" id="3.40.50.720">
    <property type="entry name" value="NAD(P)-binding Rossmann-like Domain"/>
    <property type="match status" value="1"/>
</dbReference>
<dbReference type="InterPro" id="IPR036291">
    <property type="entry name" value="NAD(P)-bd_dom_sf"/>
</dbReference>
<keyword evidence="4" id="KW-1185">Reference proteome</keyword>
<accession>A0A2N5X410</accession>
<dbReference type="AlphaFoldDB" id="A0A2N5X410"/>
<evidence type="ECO:0000256" key="2">
    <source>
        <dbReference type="ARBA" id="ARBA00023002"/>
    </source>
</evidence>
<dbReference type="Proteomes" id="UP000235005">
    <property type="component" value="Unassembled WGS sequence"/>
</dbReference>
<dbReference type="EMBL" id="PKUS01000008">
    <property type="protein sequence ID" value="PLW69228.1"/>
    <property type="molecule type" value="Genomic_DNA"/>
</dbReference>
<dbReference type="FunFam" id="3.40.50.720:FF:000084">
    <property type="entry name" value="Short-chain dehydrogenase reductase"/>
    <property type="match status" value="1"/>
</dbReference>
<dbReference type="PRINTS" id="PR00081">
    <property type="entry name" value="GDHRDH"/>
</dbReference>
<comment type="caution">
    <text evidence="3">The sequence shown here is derived from an EMBL/GenBank/DDBJ whole genome shotgun (WGS) entry which is preliminary data.</text>
</comment>